<keyword evidence="1" id="KW-1133">Transmembrane helix</keyword>
<dbReference type="OrthoDB" id="7341345at2"/>
<dbReference type="Proteomes" id="UP000324738">
    <property type="component" value="Unassembled WGS sequence"/>
</dbReference>
<keyword evidence="1" id="KW-0472">Membrane</keyword>
<dbReference type="AlphaFoldDB" id="A0A5B0DU07"/>
<evidence type="ECO:0000313" key="2">
    <source>
        <dbReference type="EMBL" id="KAA0969482.1"/>
    </source>
</evidence>
<dbReference type="PANTHER" id="PTHR30386:SF18">
    <property type="entry name" value="INNER MEMBRANE PROTEIN YIAV-RELATED"/>
    <property type="match status" value="1"/>
</dbReference>
<dbReference type="EMBL" id="VTWH01000003">
    <property type="protein sequence ID" value="KAA0969482.1"/>
    <property type="molecule type" value="Genomic_DNA"/>
</dbReference>
<sequence>MRVCWRIWKNCCLPPRRMTISYRSRSANVIRPEIRGNTPVIRNRIRTTNGSSLAVEQAGRHERPLQRKRKLGRIVYLLLVIGFLAYLVVTLTGHLFILKASGIVTSDRFVVGAAYTARVLETDVAPGSPVREGDVIARLESTEVLTSLAQLAQNTALIEERRQAAINRQKVVESLIPIAERRFEAAQNGVTRLDRSTSGNAISQTYISSVLSEAFAAERDLMTLRTEAGSVLEQLAVINDHLAEVTTAMSNTKSAYADGVVRAPHDGTVSAHVASPGQVLTVGEPVLELLNGETFVLAYLSRGRVYDVVPGNHVIITDGVRTVDGVVDRVDVVADSLPPEFRTTFGIQERQQIMRVKPNEPLSFPYLSRVTVASPWSLTHLSARLFGLFDGRF</sequence>
<dbReference type="PANTHER" id="PTHR30386">
    <property type="entry name" value="MEMBRANE FUSION SUBUNIT OF EMRAB-TOLC MULTIDRUG EFFLUX PUMP"/>
    <property type="match status" value="1"/>
</dbReference>
<keyword evidence="3" id="KW-1185">Reference proteome</keyword>
<dbReference type="Gene3D" id="2.40.50.100">
    <property type="match status" value="1"/>
</dbReference>
<accession>A0A5B0DU07</accession>
<dbReference type="InterPro" id="IPR050739">
    <property type="entry name" value="MFP"/>
</dbReference>
<evidence type="ECO:0000256" key="1">
    <source>
        <dbReference type="SAM" id="Phobius"/>
    </source>
</evidence>
<gene>
    <name evidence="2" type="ORF">FPY71_13150</name>
</gene>
<feature type="transmembrane region" description="Helical" evidence="1">
    <location>
        <begin position="74"/>
        <end position="98"/>
    </location>
</feature>
<evidence type="ECO:0000313" key="3">
    <source>
        <dbReference type="Proteomes" id="UP000324738"/>
    </source>
</evidence>
<name>A0A5B0DU07_9HYPH</name>
<organism evidence="2 3">
    <name type="scientific">Aureimonas fodinaquatilis</name>
    <dbReference type="NCBI Taxonomy" id="2565783"/>
    <lineage>
        <taxon>Bacteria</taxon>
        <taxon>Pseudomonadati</taxon>
        <taxon>Pseudomonadota</taxon>
        <taxon>Alphaproteobacteria</taxon>
        <taxon>Hyphomicrobiales</taxon>
        <taxon>Aurantimonadaceae</taxon>
        <taxon>Aureimonas</taxon>
    </lineage>
</organism>
<protein>
    <submittedName>
        <fullName evidence="2">HlyD family efflux transporter periplasmic adaptor subunit</fullName>
    </submittedName>
</protein>
<keyword evidence="1" id="KW-0812">Transmembrane</keyword>
<comment type="caution">
    <text evidence="2">The sequence shown here is derived from an EMBL/GenBank/DDBJ whole genome shotgun (WGS) entry which is preliminary data.</text>
</comment>
<reference evidence="2 3" key="1">
    <citation type="submission" date="2019-08" db="EMBL/GenBank/DDBJ databases">
        <title>Aureimonas fodiniaquatilis sp. nov., isolated from a coal mine wastewater.</title>
        <authorList>
            <person name="Kim W."/>
        </authorList>
    </citation>
    <scope>NUCLEOTIDE SEQUENCE [LARGE SCALE GENOMIC DNA]</scope>
    <source>
        <strain evidence="2 3">CAU 1482</strain>
    </source>
</reference>
<proteinExistence type="predicted"/>